<reference evidence="1" key="1">
    <citation type="submission" date="2023-03" db="EMBL/GenBank/DDBJ databases">
        <title>Chromosome-scale reference genome and RAD-based genetic map of yellow starthistle (Centaurea solstitialis) reveal putative structural variation and QTLs associated with invader traits.</title>
        <authorList>
            <person name="Reatini B."/>
            <person name="Cang F.A."/>
            <person name="Jiang Q."/>
            <person name="Mckibben M.T.W."/>
            <person name="Barker M.S."/>
            <person name="Rieseberg L.H."/>
            <person name="Dlugosch K.M."/>
        </authorList>
    </citation>
    <scope>NUCLEOTIDE SEQUENCE</scope>
    <source>
        <strain evidence="1">CAN-66</strain>
        <tissue evidence="1">Leaf</tissue>
    </source>
</reference>
<evidence type="ECO:0000313" key="2">
    <source>
        <dbReference type="Proteomes" id="UP001172457"/>
    </source>
</evidence>
<dbReference type="EMBL" id="JARYMX010000008">
    <property type="protein sequence ID" value="KAJ9536916.1"/>
    <property type="molecule type" value="Genomic_DNA"/>
</dbReference>
<name>A0AA38W6D6_9ASTR</name>
<keyword evidence="2" id="KW-1185">Reference proteome</keyword>
<evidence type="ECO:0000313" key="1">
    <source>
        <dbReference type="EMBL" id="KAJ9536916.1"/>
    </source>
</evidence>
<comment type="caution">
    <text evidence="1">The sequence shown here is derived from an EMBL/GenBank/DDBJ whole genome shotgun (WGS) entry which is preliminary data.</text>
</comment>
<protein>
    <submittedName>
        <fullName evidence="1">Uncharacterized protein</fullName>
    </submittedName>
</protein>
<proteinExistence type="predicted"/>
<gene>
    <name evidence="1" type="ORF">OSB04_029649</name>
</gene>
<dbReference type="Proteomes" id="UP001172457">
    <property type="component" value="Chromosome 8"/>
</dbReference>
<sequence>MTSITNDTVPVVVETSITVDSPTNHSSITVDAPPPTNHVYGPSMLSLIFGAVQRSMQSYYPTFAEEGGLESALNFTVGGLLALVAIKGQGNPAFPFQTNPRTMNLSVNCLTTFAVASAAENVLSAPTSVSAIVARLGRMVSLLILVGSLTSLFYL</sequence>
<accession>A0AA38W6D6</accession>
<organism evidence="1 2">
    <name type="scientific">Centaurea solstitialis</name>
    <name type="common">yellow star-thistle</name>
    <dbReference type="NCBI Taxonomy" id="347529"/>
    <lineage>
        <taxon>Eukaryota</taxon>
        <taxon>Viridiplantae</taxon>
        <taxon>Streptophyta</taxon>
        <taxon>Embryophyta</taxon>
        <taxon>Tracheophyta</taxon>
        <taxon>Spermatophyta</taxon>
        <taxon>Magnoliopsida</taxon>
        <taxon>eudicotyledons</taxon>
        <taxon>Gunneridae</taxon>
        <taxon>Pentapetalae</taxon>
        <taxon>asterids</taxon>
        <taxon>campanulids</taxon>
        <taxon>Asterales</taxon>
        <taxon>Asteraceae</taxon>
        <taxon>Carduoideae</taxon>
        <taxon>Cardueae</taxon>
        <taxon>Centaureinae</taxon>
        <taxon>Centaurea</taxon>
    </lineage>
</organism>
<dbReference type="AlphaFoldDB" id="A0AA38W6D6"/>